<proteinExistence type="inferred from homology"/>
<comment type="function">
    <text evidence="1 13">Transfers the gamma-phosphate of ATP to the 4'-position of a tetraacyldisaccharide 1-phosphate intermediate (termed DS-1-P) to form tetraacyldisaccharide 1,4'-bis-phosphate (lipid IVA).</text>
</comment>
<keyword evidence="15" id="KW-1185">Reference proteome</keyword>
<dbReference type="NCBIfam" id="TIGR00682">
    <property type="entry name" value="lpxK"/>
    <property type="match status" value="1"/>
</dbReference>
<dbReference type="GO" id="GO:0005524">
    <property type="term" value="F:ATP binding"/>
    <property type="evidence" value="ECO:0007669"/>
    <property type="project" value="UniProtKB-UniRule"/>
</dbReference>
<dbReference type="GO" id="GO:0009029">
    <property type="term" value="F:lipid-A 4'-kinase activity"/>
    <property type="evidence" value="ECO:0007669"/>
    <property type="project" value="UniProtKB-UniRule"/>
</dbReference>
<dbReference type="InterPro" id="IPR027417">
    <property type="entry name" value="P-loop_NTPase"/>
</dbReference>
<evidence type="ECO:0000256" key="4">
    <source>
        <dbReference type="ARBA" id="ARBA00016436"/>
    </source>
</evidence>
<dbReference type="EC" id="2.7.1.130" evidence="3 13"/>
<evidence type="ECO:0000256" key="3">
    <source>
        <dbReference type="ARBA" id="ARBA00012071"/>
    </source>
</evidence>
<dbReference type="GO" id="GO:0005886">
    <property type="term" value="C:plasma membrane"/>
    <property type="evidence" value="ECO:0007669"/>
    <property type="project" value="TreeGrafter"/>
</dbReference>
<protein>
    <recommendedName>
        <fullName evidence="4 13">Tetraacyldisaccharide 4'-kinase</fullName>
        <ecNumber evidence="3 13">2.7.1.130</ecNumber>
    </recommendedName>
    <alternativeName>
        <fullName evidence="12 13">Lipid A 4'-kinase</fullName>
    </alternativeName>
</protein>
<dbReference type="PANTHER" id="PTHR42724">
    <property type="entry name" value="TETRAACYLDISACCHARIDE 4'-KINASE"/>
    <property type="match status" value="1"/>
</dbReference>
<reference evidence="14 15" key="1">
    <citation type="submission" date="2018-06" db="EMBL/GenBank/DDBJ databases">
        <title>OYT1 Genome Sequencing.</title>
        <authorList>
            <person name="Kato S."/>
            <person name="Itoh T."/>
            <person name="Ohkuma M."/>
        </authorList>
    </citation>
    <scope>NUCLEOTIDE SEQUENCE [LARGE SCALE GENOMIC DNA]</scope>
    <source>
        <strain evidence="14 15">OYT1</strain>
    </source>
</reference>
<evidence type="ECO:0000313" key="15">
    <source>
        <dbReference type="Proteomes" id="UP000033070"/>
    </source>
</evidence>
<keyword evidence="11 13" id="KW-0443">Lipid metabolism</keyword>
<evidence type="ECO:0000256" key="2">
    <source>
        <dbReference type="ARBA" id="ARBA00004870"/>
    </source>
</evidence>
<keyword evidence="5 13" id="KW-0444">Lipid biosynthesis</keyword>
<evidence type="ECO:0000256" key="12">
    <source>
        <dbReference type="ARBA" id="ARBA00029757"/>
    </source>
</evidence>
<evidence type="ECO:0000256" key="10">
    <source>
        <dbReference type="ARBA" id="ARBA00022840"/>
    </source>
</evidence>
<evidence type="ECO:0000256" key="1">
    <source>
        <dbReference type="ARBA" id="ARBA00002274"/>
    </source>
</evidence>
<dbReference type="PANTHER" id="PTHR42724:SF1">
    <property type="entry name" value="TETRAACYLDISACCHARIDE 4'-KINASE, MITOCHONDRIAL-RELATED"/>
    <property type="match status" value="1"/>
</dbReference>
<keyword evidence="8 13" id="KW-0547">Nucleotide-binding</keyword>
<dbReference type="Proteomes" id="UP000033070">
    <property type="component" value="Chromosome"/>
</dbReference>
<dbReference type="SUPFAM" id="SSF52540">
    <property type="entry name" value="P-loop containing nucleoside triphosphate hydrolases"/>
    <property type="match status" value="1"/>
</dbReference>
<dbReference type="STRING" id="1188319.OYT1_01670"/>
<dbReference type="UniPathway" id="UPA00359">
    <property type="reaction ID" value="UER00482"/>
</dbReference>
<organism evidence="14 15">
    <name type="scientific">Ferriphaselus amnicola</name>
    <dbReference type="NCBI Taxonomy" id="1188319"/>
    <lineage>
        <taxon>Bacteria</taxon>
        <taxon>Pseudomonadati</taxon>
        <taxon>Pseudomonadota</taxon>
        <taxon>Betaproteobacteria</taxon>
        <taxon>Nitrosomonadales</taxon>
        <taxon>Gallionellaceae</taxon>
        <taxon>Ferriphaselus</taxon>
    </lineage>
</organism>
<sequence length="327" mass="35828">MALERHWTGYTPLHLVLLPLSWLFGALAAARRTLYRLGLLASHALPAPVIIVGNISVGGSGKTPLTLWLAQQLLDAGWHPGIISRGYGGSATHPQEVRKSNTGEQVGDEPLLMAQRELCPVWIGRDRVAAGQALLAAHPECDVILSDDGLQHYRLRRDFEIAVVDGTRRLGNEQLLPAGPLREPVARLLGVDAVVVNGGSAKTGEFAMQLHGQQFYNLLNPTTLAQPADFTEQNVHAVAGIGHPERFFRHLESLGLTITRHPFPDHHPYRTVDLDFSDADAILMTEKDAVKCAAFANEHCWVLRVDAQMNTSLTERILDKINGRQAA</sequence>
<evidence type="ECO:0000256" key="13">
    <source>
        <dbReference type="HAMAP-Rule" id="MF_00409"/>
    </source>
</evidence>
<keyword evidence="10 13" id="KW-0067">ATP-binding</keyword>
<keyword evidence="7 13" id="KW-0808">Transferase</keyword>
<comment type="catalytic activity">
    <reaction evidence="13">
        <text>a lipid A disaccharide + ATP = a lipid IVA + ADP + H(+)</text>
        <dbReference type="Rhea" id="RHEA:67840"/>
        <dbReference type="ChEBI" id="CHEBI:15378"/>
        <dbReference type="ChEBI" id="CHEBI:30616"/>
        <dbReference type="ChEBI" id="CHEBI:176343"/>
        <dbReference type="ChEBI" id="CHEBI:176425"/>
        <dbReference type="ChEBI" id="CHEBI:456216"/>
        <dbReference type="EC" id="2.7.1.130"/>
    </reaction>
</comment>
<dbReference type="GO" id="GO:0009245">
    <property type="term" value="P:lipid A biosynthetic process"/>
    <property type="evidence" value="ECO:0007669"/>
    <property type="project" value="UniProtKB-UniRule"/>
</dbReference>
<dbReference type="GO" id="GO:0009244">
    <property type="term" value="P:lipopolysaccharide core region biosynthetic process"/>
    <property type="evidence" value="ECO:0007669"/>
    <property type="project" value="TreeGrafter"/>
</dbReference>
<feature type="binding site" evidence="13">
    <location>
        <begin position="56"/>
        <end position="63"/>
    </location>
    <ligand>
        <name>ATP</name>
        <dbReference type="ChEBI" id="CHEBI:30616"/>
    </ligand>
</feature>
<name>A0A2Z6GAD5_9PROT</name>
<dbReference type="OrthoDB" id="9766423at2"/>
<keyword evidence="6 13" id="KW-0441">Lipid A biosynthesis</keyword>
<evidence type="ECO:0000256" key="11">
    <source>
        <dbReference type="ARBA" id="ARBA00023098"/>
    </source>
</evidence>
<evidence type="ECO:0000313" key="14">
    <source>
        <dbReference type="EMBL" id="BBE50364.1"/>
    </source>
</evidence>
<evidence type="ECO:0000256" key="8">
    <source>
        <dbReference type="ARBA" id="ARBA00022741"/>
    </source>
</evidence>
<accession>A0A2Z6GAD5</accession>
<dbReference type="Pfam" id="PF02606">
    <property type="entry name" value="LpxK"/>
    <property type="match status" value="1"/>
</dbReference>
<evidence type="ECO:0000256" key="5">
    <source>
        <dbReference type="ARBA" id="ARBA00022516"/>
    </source>
</evidence>
<evidence type="ECO:0000256" key="9">
    <source>
        <dbReference type="ARBA" id="ARBA00022777"/>
    </source>
</evidence>
<gene>
    <name evidence="13" type="primary">lpxK</name>
    <name evidence="14" type="ORF">OYT1_ch0801</name>
</gene>
<keyword evidence="9 13" id="KW-0418">Kinase</keyword>
<evidence type="ECO:0000256" key="7">
    <source>
        <dbReference type="ARBA" id="ARBA00022679"/>
    </source>
</evidence>
<dbReference type="InterPro" id="IPR003758">
    <property type="entry name" value="LpxK"/>
</dbReference>
<dbReference type="RefSeq" id="WP_062626845.1">
    <property type="nucleotide sequence ID" value="NZ_AP018738.1"/>
</dbReference>
<comment type="pathway">
    <text evidence="2 13">Glycolipid biosynthesis; lipid IV(A) biosynthesis; lipid IV(A) from (3R)-3-hydroxytetradecanoyl-[acyl-carrier-protein] and UDP-N-acetyl-alpha-D-glucosamine: step 6/6.</text>
</comment>
<dbReference type="KEGG" id="fam:OYT1_ch0801"/>
<dbReference type="HAMAP" id="MF_00409">
    <property type="entry name" value="LpxK"/>
    <property type="match status" value="1"/>
</dbReference>
<evidence type="ECO:0000256" key="6">
    <source>
        <dbReference type="ARBA" id="ARBA00022556"/>
    </source>
</evidence>
<dbReference type="EMBL" id="AP018738">
    <property type="protein sequence ID" value="BBE50364.1"/>
    <property type="molecule type" value="Genomic_DNA"/>
</dbReference>
<comment type="similarity">
    <text evidence="13">Belongs to the LpxK family.</text>
</comment>
<dbReference type="AlphaFoldDB" id="A0A2Z6GAD5"/>